<protein>
    <submittedName>
        <fullName evidence="1">Sulfotransferase family protein</fullName>
    </submittedName>
</protein>
<dbReference type="OrthoDB" id="288532at2"/>
<dbReference type="Pfam" id="PF03567">
    <property type="entry name" value="Sulfotransfer_2"/>
    <property type="match status" value="1"/>
</dbReference>
<proteinExistence type="predicted"/>
<reference evidence="1 2" key="1">
    <citation type="submission" date="2019-03" db="EMBL/GenBank/DDBJ databases">
        <title>Genomic Encyclopedia of Type Strains, Phase IV (KMG-IV): sequencing the most valuable type-strain genomes for metagenomic binning, comparative biology and taxonomic classification.</title>
        <authorList>
            <person name="Goeker M."/>
        </authorList>
    </citation>
    <scope>NUCLEOTIDE SEQUENCE [LARGE SCALE GENOMIC DNA]</scope>
    <source>
        <strain evidence="1 2">DSM 15505</strain>
    </source>
</reference>
<dbReference type="GO" id="GO:0008146">
    <property type="term" value="F:sulfotransferase activity"/>
    <property type="evidence" value="ECO:0007669"/>
    <property type="project" value="InterPro"/>
</dbReference>
<gene>
    <name evidence="1" type="ORF">DES49_0442</name>
</gene>
<evidence type="ECO:0000313" key="2">
    <source>
        <dbReference type="Proteomes" id="UP000295830"/>
    </source>
</evidence>
<evidence type="ECO:0000313" key="1">
    <source>
        <dbReference type="EMBL" id="TDT44340.1"/>
    </source>
</evidence>
<comment type="caution">
    <text evidence="1">The sequence shown here is derived from an EMBL/GenBank/DDBJ whole genome shotgun (WGS) entry which is preliminary data.</text>
</comment>
<sequence length="233" mass="27305">MIISHKYGFIFLKTSKTAGTSVEIALSRFCGPDDIITPVSADDELKRQAAGGVAPQNYLVSPLRYTPFEWWKKLTRGKPALRFYNHIPARKVKRRIGSDIWDRYYKFCIERNPWDRVISQYYWRQRNLGADQMPSIVEFLDSDDTRSLKRKGFQLYTLKGQVAVDKICRYESLEEDLEEVRQHLGLPEPLELPSAKSGIRKDKRHYSEVLSETEKDRIAELFKDEIELMGYKF</sequence>
<dbReference type="Gene3D" id="3.40.50.300">
    <property type="entry name" value="P-loop containing nucleotide triphosphate hydrolases"/>
    <property type="match status" value="1"/>
</dbReference>
<dbReference type="SUPFAM" id="SSF52540">
    <property type="entry name" value="P-loop containing nucleoside triphosphate hydrolases"/>
    <property type="match status" value="1"/>
</dbReference>
<keyword evidence="2" id="KW-1185">Reference proteome</keyword>
<dbReference type="GO" id="GO:0016020">
    <property type="term" value="C:membrane"/>
    <property type="evidence" value="ECO:0007669"/>
    <property type="project" value="InterPro"/>
</dbReference>
<organism evidence="1 2">
    <name type="scientific">Halospina denitrificans</name>
    <dbReference type="NCBI Taxonomy" id="332522"/>
    <lineage>
        <taxon>Bacteria</taxon>
        <taxon>Pseudomonadati</taxon>
        <taxon>Pseudomonadota</taxon>
        <taxon>Gammaproteobacteria</taxon>
        <taxon>Halospina</taxon>
    </lineage>
</organism>
<accession>A0A4R7K0J0</accession>
<keyword evidence="1" id="KW-0808">Transferase</keyword>
<dbReference type="EMBL" id="SOAX01000001">
    <property type="protein sequence ID" value="TDT44340.1"/>
    <property type="molecule type" value="Genomic_DNA"/>
</dbReference>
<dbReference type="AlphaFoldDB" id="A0A4R7K0J0"/>
<dbReference type="InterPro" id="IPR027417">
    <property type="entry name" value="P-loop_NTPase"/>
</dbReference>
<name>A0A4R7K0J0_9GAMM</name>
<dbReference type="InterPro" id="IPR005331">
    <property type="entry name" value="Sulfotransferase"/>
</dbReference>
<dbReference type="RefSeq" id="WP_133734729.1">
    <property type="nucleotide sequence ID" value="NZ_SOAX01000001.1"/>
</dbReference>
<dbReference type="Proteomes" id="UP000295830">
    <property type="component" value="Unassembled WGS sequence"/>
</dbReference>